<gene>
    <name evidence="1" type="ORF">PENTCL1PPCAC_24088</name>
</gene>
<accession>A0AAV5U716</accession>
<dbReference type="EMBL" id="BTSX01000005">
    <property type="protein sequence ID" value="GMT01914.1"/>
    <property type="molecule type" value="Genomic_DNA"/>
</dbReference>
<organism evidence="1 2">
    <name type="scientific">Pristionchus entomophagus</name>
    <dbReference type="NCBI Taxonomy" id="358040"/>
    <lineage>
        <taxon>Eukaryota</taxon>
        <taxon>Metazoa</taxon>
        <taxon>Ecdysozoa</taxon>
        <taxon>Nematoda</taxon>
        <taxon>Chromadorea</taxon>
        <taxon>Rhabditida</taxon>
        <taxon>Rhabditina</taxon>
        <taxon>Diplogasteromorpha</taxon>
        <taxon>Diplogasteroidea</taxon>
        <taxon>Neodiplogasteridae</taxon>
        <taxon>Pristionchus</taxon>
    </lineage>
</organism>
<proteinExistence type="predicted"/>
<reference evidence="1" key="1">
    <citation type="submission" date="2023-10" db="EMBL/GenBank/DDBJ databases">
        <title>Genome assembly of Pristionchus species.</title>
        <authorList>
            <person name="Yoshida K."/>
            <person name="Sommer R.J."/>
        </authorList>
    </citation>
    <scope>NUCLEOTIDE SEQUENCE</scope>
    <source>
        <strain evidence="1">RS0144</strain>
    </source>
</reference>
<dbReference type="AlphaFoldDB" id="A0AAV5U716"/>
<dbReference type="Proteomes" id="UP001432027">
    <property type="component" value="Unassembled WGS sequence"/>
</dbReference>
<keyword evidence="2" id="KW-1185">Reference proteome</keyword>
<protein>
    <submittedName>
        <fullName evidence="1">Uncharacterized protein</fullName>
    </submittedName>
</protein>
<comment type="caution">
    <text evidence="1">The sequence shown here is derived from an EMBL/GenBank/DDBJ whole genome shotgun (WGS) entry which is preliminary data.</text>
</comment>
<sequence length="564" mass="61996">MNCINTQITGQTNNVSGRGLEWALPLERVRAGGGSSILVSVLLGLIVIISEVFAEDTVGLVVDLLVHVLLELLQQVEHARLLHLLLHRLQLVGSRSRHGSQQRVEHLQTVGEEVGVGVGEEAGHRLPRLLRDQLEDLRGRAALGEVGERPRALELAAVVARLHDLDDHAEQAVVEDCLNLLLGSCDHVRDEPAALLDDGRALRLARHRRQDAQRAQLDHRLRQRVVARRHVAEHSERGCHQSVVLAEVLEHVWHDARVARQHDLLVGSVREVGDGPARVLAHIVVLVLDQDEESLRQHLEHLEGRVRVLVAAHVREGPGERAHERGRQRTHLLAQDHQRLHAARLDDKVAELRRVAGDVGDGPRCPQGQRQVRVHHKLDQGCRRTRLHCLKRLLRGARDDVGERPGALVRDLLVLDAQALDECVDETAVDHLVHLWVLRLGQEAAHALEGVACLLHVRPVLEDLDHLLAREKGHPLRVGVLLAAAVVGRAAHVEAVLLVIVLDEIPPLHHEVVALLLAQLDGALGAAATHVLQLGKVLVLLQAGLLLFGVVGGGALSKHLVVHC</sequence>
<evidence type="ECO:0000313" key="1">
    <source>
        <dbReference type="EMBL" id="GMT01914.1"/>
    </source>
</evidence>
<evidence type="ECO:0000313" key="2">
    <source>
        <dbReference type="Proteomes" id="UP001432027"/>
    </source>
</evidence>
<name>A0AAV5U716_9BILA</name>